<evidence type="ECO:0000256" key="2">
    <source>
        <dbReference type="SAM" id="MobiDB-lite"/>
    </source>
</evidence>
<proteinExistence type="inferred from homology"/>
<dbReference type="InterPro" id="IPR040807">
    <property type="entry name" value="DUF5522"/>
</dbReference>
<gene>
    <name evidence="4" type="ORF">AMORRO_LOCUS8159</name>
</gene>
<dbReference type="Proteomes" id="UP000789342">
    <property type="component" value="Unassembled WGS sequence"/>
</dbReference>
<comment type="similarity">
    <text evidence="1">Belongs to the peptidase M20A family.</text>
</comment>
<dbReference type="FunFam" id="3.30.70.360:FF:000004">
    <property type="entry name" value="Peptidase M20 domain-containing protein 2"/>
    <property type="match status" value="1"/>
</dbReference>
<feature type="domain" description="Peptidase M20 dimerisation" evidence="3">
    <location>
        <begin position="323"/>
        <end position="416"/>
    </location>
</feature>
<evidence type="ECO:0000256" key="1">
    <source>
        <dbReference type="ARBA" id="ARBA00006247"/>
    </source>
</evidence>
<dbReference type="GO" id="GO:0016805">
    <property type="term" value="F:dipeptidase activity"/>
    <property type="evidence" value="ECO:0007669"/>
    <property type="project" value="TreeGrafter"/>
</dbReference>
<dbReference type="Pfam" id="PF17653">
    <property type="entry name" value="DUF5522"/>
    <property type="match status" value="1"/>
</dbReference>
<dbReference type="CDD" id="cd05672">
    <property type="entry name" value="M20_ACY1L2-like"/>
    <property type="match status" value="1"/>
</dbReference>
<dbReference type="PANTHER" id="PTHR30575">
    <property type="entry name" value="PEPTIDASE M20"/>
    <property type="match status" value="1"/>
</dbReference>
<dbReference type="SUPFAM" id="SSF55031">
    <property type="entry name" value="Bacterial exopeptidase dimerisation domain"/>
    <property type="match status" value="1"/>
</dbReference>
<organism evidence="4 5">
    <name type="scientific">Acaulospora morrowiae</name>
    <dbReference type="NCBI Taxonomy" id="94023"/>
    <lineage>
        <taxon>Eukaryota</taxon>
        <taxon>Fungi</taxon>
        <taxon>Fungi incertae sedis</taxon>
        <taxon>Mucoromycota</taxon>
        <taxon>Glomeromycotina</taxon>
        <taxon>Glomeromycetes</taxon>
        <taxon>Diversisporales</taxon>
        <taxon>Acaulosporaceae</taxon>
        <taxon>Acaulospora</taxon>
    </lineage>
</organism>
<evidence type="ECO:0000313" key="5">
    <source>
        <dbReference type="Proteomes" id="UP000789342"/>
    </source>
</evidence>
<protein>
    <submittedName>
        <fullName evidence="4">2626_t:CDS:1</fullName>
    </submittedName>
</protein>
<dbReference type="Gene3D" id="3.30.70.360">
    <property type="match status" value="1"/>
</dbReference>
<dbReference type="Pfam" id="PF07687">
    <property type="entry name" value="M20_dimer"/>
    <property type="match status" value="1"/>
</dbReference>
<reference evidence="4" key="1">
    <citation type="submission" date="2021-06" db="EMBL/GenBank/DDBJ databases">
        <authorList>
            <person name="Kallberg Y."/>
            <person name="Tangrot J."/>
            <person name="Rosling A."/>
        </authorList>
    </citation>
    <scope>NUCLEOTIDE SEQUENCE</scope>
    <source>
        <strain evidence="4">CL551</strain>
    </source>
</reference>
<dbReference type="PANTHER" id="PTHR30575:SF0">
    <property type="entry name" value="XAA-ARG DIPEPTIDASE"/>
    <property type="match status" value="1"/>
</dbReference>
<accession>A0A9N9GGX4</accession>
<dbReference type="EMBL" id="CAJVPV010006737">
    <property type="protein sequence ID" value="CAG8609622.1"/>
    <property type="molecule type" value="Genomic_DNA"/>
</dbReference>
<evidence type="ECO:0000259" key="3">
    <source>
        <dbReference type="Pfam" id="PF07687"/>
    </source>
</evidence>
<dbReference type="InterPro" id="IPR052030">
    <property type="entry name" value="Peptidase_M20/M20A_hydrolases"/>
</dbReference>
<comment type="caution">
    <text evidence="4">The sequence shown here is derived from an EMBL/GenBank/DDBJ whole genome shotgun (WGS) entry which is preliminary data.</text>
</comment>
<feature type="compositionally biased region" description="Polar residues" evidence="2">
    <location>
        <begin position="131"/>
        <end position="140"/>
    </location>
</feature>
<dbReference type="SUPFAM" id="SSF53187">
    <property type="entry name" value="Zn-dependent exopeptidases"/>
    <property type="match status" value="1"/>
</dbReference>
<name>A0A9N9GGX4_9GLOM</name>
<evidence type="ECO:0000313" key="4">
    <source>
        <dbReference type="EMBL" id="CAG8609622.1"/>
    </source>
</evidence>
<dbReference type="OrthoDB" id="6119954at2759"/>
<dbReference type="Pfam" id="PF01546">
    <property type="entry name" value="Peptidase_M20"/>
    <property type="match status" value="1"/>
</dbReference>
<dbReference type="InterPro" id="IPR011650">
    <property type="entry name" value="Peptidase_M20_dimer"/>
</dbReference>
<keyword evidence="5" id="KW-1185">Reference proteome</keyword>
<sequence length="547" mass="60974">TTMRTSANKEDKERELNVLDNHHADVNEELSSTNTKNDGKTNPPWAEAHRIAVQNDQRTYVDPETSNIVMTELFHKERGYCCGNNCRHCPYDHINVDSKESDKKNNCGLFENLKRIIKKPFKKSKRKSQNEKSVLLSSNNDRSISDTHSVTLDNNTDEKSYYELSDIEDVALKTIDDISGELREISLEIHDRPELSNKEKHAHDLIVKYMREKGFTVTSNAYGLDTAFVAEFRSESGKGRVVSFNSEYDALPGIGHGCGHNLIAIGGIGAAIGLKTVLERFDIEGTVKLYGTPAEESGSGKVDLIKAGAYEDGAFIRFLAIQNVTVEYFGKTAHASGAPWEGINALDAIVLAYNNIGLLRQQMLPTNRIHGIITNGGKAPNIIPDYTSGLFYIRGRTIEDLRALRPRVEKCFEAASEATGAKLKIKWGREVYDVKVNNPIAKRYEKYLSTKFDVEFPSKEEQLLISTGSTDQGNVTYVVPGFHPFYNIHPPPGESNHTPGFTKQARTELAHIETLKATKGITLVGLDILVDDEFARKVKKSFESSLT</sequence>
<feature type="non-terminal residue" evidence="4">
    <location>
        <position position="547"/>
    </location>
</feature>
<dbReference type="Gene3D" id="3.40.630.10">
    <property type="entry name" value="Zn peptidases"/>
    <property type="match status" value="1"/>
</dbReference>
<dbReference type="InterPro" id="IPR002933">
    <property type="entry name" value="Peptidase_M20"/>
</dbReference>
<feature type="region of interest" description="Disordered" evidence="2">
    <location>
        <begin position="1"/>
        <end position="43"/>
    </location>
</feature>
<feature type="region of interest" description="Disordered" evidence="2">
    <location>
        <begin position="121"/>
        <end position="140"/>
    </location>
</feature>
<dbReference type="AlphaFoldDB" id="A0A9N9GGX4"/>
<dbReference type="InterPro" id="IPR036264">
    <property type="entry name" value="Bact_exopeptidase_dim_dom"/>
</dbReference>
<feature type="compositionally biased region" description="Basic and acidic residues" evidence="2">
    <location>
        <begin position="7"/>
        <end position="26"/>
    </location>
</feature>